<evidence type="ECO:0000256" key="1">
    <source>
        <dbReference type="ARBA" id="ARBA00004123"/>
    </source>
</evidence>
<dbReference type="InterPro" id="IPR001356">
    <property type="entry name" value="HD"/>
</dbReference>
<dbReference type="PROSITE" id="PS50071">
    <property type="entry name" value="HOMEOBOX_2"/>
    <property type="match status" value="1"/>
</dbReference>
<evidence type="ECO:0000256" key="5">
    <source>
        <dbReference type="ARBA" id="ARBA00023155"/>
    </source>
</evidence>
<feature type="region of interest" description="Disordered" evidence="11">
    <location>
        <begin position="1"/>
        <end position="31"/>
    </location>
</feature>
<evidence type="ECO:0000256" key="6">
    <source>
        <dbReference type="ARBA" id="ARBA00023163"/>
    </source>
</evidence>
<feature type="region of interest" description="Disordered" evidence="11">
    <location>
        <begin position="188"/>
        <end position="207"/>
    </location>
</feature>
<dbReference type="SMART" id="SM00389">
    <property type="entry name" value="HOX"/>
    <property type="match status" value="1"/>
</dbReference>
<feature type="region of interest" description="Disordered" evidence="11">
    <location>
        <begin position="108"/>
        <end position="127"/>
    </location>
</feature>
<dbReference type="InterPro" id="IPR009057">
    <property type="entry name" value="Homeodomain-like_sf"/>
</dbReference>
<feature type="compositionally biased region" description="Low complexity" evidence="11">
    <location>
        <begin position="13"/>
        <end position="27"/>
    </location>
</feature>
<dbReference type="GO" id="GO:0005634">
    <property type="term" value="C:nucleus"/>
    <property type="evidence" value="ECO:0007669"/>
    <property type="project" value="UniProtKB-SubCell"/>
</dbReference>
<feature type="region of interest" description="Disordered" evidence="11">
    <location>
        <begin position="224"/>
        <end position="254"/>
    </location>
</feature>
<dbReference type="SUPFAM" id="SSF49870">
    <property type="entry name" value="Osmotin, thaumatin-like protein"/>
    <property type="match status" value="1"/>
</dbReference>
<comment type="subcellular location">
    <subcellularLocation>
        <location evidence="1 9 10">Nucleus</location>
    </subcellularLocation>
</comment>
<dbReference type="InterPro" id="IPR037176">
    <property type="entry name" value="Osmotin/thaumatin-like_sf"/>
</dbReference>
<evidence type="ECO:0000259" key="12">
    <source>
        <dbReference type="PROSITE" id="PS50071"/>
    </source>
</evidence>
<dbReference type="Gene3D" id="2.60.110.10">
    <property type="entry name" value="Thaumatin"/>
    <property type="match status" value="1"/>
</dbReference>
<evidence type="ECO:0000256" key="9">
    <source>
        <dbReference type="PROSITE-ProRule" id="PRU00108"/>
    </source>
</evidence>
<comment type="caution">
    <text evidence="13">The sequence shown here is derived from an EMBL/GenBank/DDBJ whole genome shotgun (WGS) entry which is preliminary data.</text>
</comment>
<evidence type="ECO:0000256" key="10">
    <source>
        <dbReference type="RuleBase" id="RU000682"/>
    </source>
</evidence>
<keyword evidence="7 9" id="KW-0539">Nucleus</keyword>
<dbReference type="PROSITE" id="PS51367">
    <property type="entry name" value="THAUMATIN_2"/>
    <property type="match status" value="1"/>
</dbReference>
<gene>
    <name evidence="13" type="ORF">ZIOFF_014491</name>
</gene>
<dbReference type="CDD" id="cd09218">
    <property type="entry name" value="TLP-PA"/>
    <property type="match status" value="1"/>
</dbReference>
<dbReference type="Pfam" id="PF00314">
    <property type="entry name" value="Thaumatin"/>
    <property type="match status" value="1"/>
</dbReference>
<keyword evidence="6" id="KW-0804">Transcription</keyword>
<feature type="DNA-binding region" description="Homeobox" evidence="9">
    <location>
        <begin position="24"/>
        <end position="88"/>
    </location>
</feature>
<feature type="domain" description="Homeobox" evidence="12">
    <location>
        <begin position="22"/>
        <end position="87"/>
    </location>
</feature>
<evidence type="ECO:0000313" key="13">
    <source>
        <dbReference type="EMBL" id="KAG6524575.1"/>
    </source>
</evidence>
<dbReference type="PRINTS" id="PR00347">
    <property type="entry name" value="THAUMATIN"/>
</dbReference>
<proteinExistence type="inferred from homology"/>
<evidence type="ECO:0000256" key="11">
    <source>
        <dbReference type="SAM" id="MobiDB-lite"/>
    </source>
</evidence>
<dbReference type="FunFam" id="1.10.10.60:FF:000146">
    <property type="entry name" value="WUSCHEL-related homeobox 4"/>
    <property type="match status" value="1"/>
</dbReference>
<keyword evidence="3" id="KW-0805">Transcription regulation</keyword>
<dbReference type="GO" id="GO:0003677">
    <property type="term" value="F:DNA binding"/>
    <property type="evidence" value="ECO:0007669"/>
    <property type="project" value="UniProtKB-UniRule"/>
</dbReference>
<dbReference type="Proteomes" id="UP000734854">
    <property type="component" value="Unassembled WGS sequence"/>
</dbReference>
<feature type="compositionally biased region" description="Pro residues" evidence="11">
    <location>
        <begin position="111"/>
        <end position="127"/>
    </location>
</feature>
<evidence type="ECO:0000256" key="4">
    <source>
        <dbReference type="ARBA" id="ARBA00023125"/>
    </source>
</evidence>
<evidence type="ECO:0000313" key="14">
    <source>
        <dbReference type="Proteomes" id="UP000734854"/>
    </source>
</evidence>
<accession>A0A8J5HAY5</accession>
<evidence type="ECO:0000256" key="7">
    <source>
        <dbReference type="ARBA" id="ARBA00023242"/>
    </source>
</evidence>
<dbReference type="SUPFAM" id="SSF46689">
    <property type="entry name" value="Homeodomain-like"/>
    <property type="match status" value="1"/>
</dbReference>
<dbReference type="FunFam" id="2.60.110.10:FF:000004">
    <property type="entry name" value="THAUMATIN-LIKE PROTEIN 1"/>
    <property type="match status" value="1"/>
</dbReference>
<keyword evidence="14" id="KW-1185">Reference proteome</keyword>
<keyword evidence="2" id="KW-0217">Developmental protein</keyword>
<keyword evidence="5 9" id="KW-0371">Homeobox</keyword>
<comment type="similarity">
    <text evidence="8">Belongs to the WUS homeobox family.</text>
</comment>
<sequence length="541" mass="58435">MEVAETGKGKTGSSAAATSSSSSASNSRWNPTKEQISLLEGLYKQGVRTPSADQIQQITGKLREYGSIEGKNVFYWFQNHKARQRQKQKQKQESFAYFSRFLNHHHHHHLPLPPLRQPPVPPPFPPPSTYTNNNVAYTPYYAHSSRVGGVGLLQPHFPAVFLPASAGLPKASSFPGFGFVDHEEDAFSRNSSTHRPEHRPVLDVDGGGQKQETLQLFPLHPTGFSEERLRSGGGTPTPATTEEEGAAPPADEPNFVWVHGKRKGEFSVNYTKQLNPTFVAVSEAPAMASASFFPLLSSLLVLLFLMAQQSSAQFPPMNLTVVNNCPFPLWPAIQPNSGSDVLEGGGFFLPSQSYRTFPAPISTWSGRIWARTGCGGDGAAGRLSCDTGDCGGRLACGGFGGEPPASLAQITLHHGGERDLTSYGVSLVDGFNVGMTVTPHEGEGRCPVVGCQVDFLATCPEVLKMRGLGGAVVGCKSGCVAFGTDELCCRNNYSSWEMCRPSIYSKFFKRACPATFTYAQDSPSLTHECASPGELKVIFCH</sequence>
<dbReference type="GO" id="GO:0048731">
    <property type="term" value="P:system development"/>
    <property type="evidence" value="ECO:0007669"/>
    <property type="project" value="UniProtKB-ARBA"/>
</dbReference>
<dbReference type="CDD" id="cd00086">
    <property type="entry name" value="homeodomain"/>
    <property type="match status" value="1"/>
</dbReference>
<evidence type="ECO:0000256" key="3">
    <source>
        <dbReference type="ARBA" id="ARBA00023015"/>
    </source>
</evidence>
<dbReference type="Pfam" id="PF00046">
    <property type="entry name" value="Homeodomain"/>
    <property type="match status" value="1"/>
</dbReference>
<dbReference type="EMBL" id="JACMSC010000004">
    <property type="protein sequence ID" value="KAG6524575.1"/>
    <property type="molecule type" value="Genomic_DNA"/>
</dbReference>
<evidence type="ECO:0000256" key="8">
    <source>
        <dbReference type="ARBA" id="ARBA00024040"/>
    </source>
</evidence>
<dbReference type="InterPro" id="IPR001938">
    <property type="entry name" value="Thaumatin"/>
</dbReference>
<keyword evidence="4 9" id="KW-0238">DNA-binding</keyword>
<dbReference type="SMART" id="SM00205">
    <property type="entry name" value="THN"/>
    <property type="match status" value="1"/>
</dbReference>
<name>A0A8J5HAY5_ZINOF</name>
<evidence type="ECO:0000256" key="2">
    <source>
        <dbReference type="ARBA" id="ARBA00022473"/>
    </source>
</evidence>
<protein>
    <recommendedName>
        <fullName evidence="12">Homeobox domain-containing protein</fullName>
    </recommendedName>
</protein>
<reference evidence="13 14" key="1">
    <citation type="submission" date="2020-08" db="EMBL/GenBank/DDBJ databases">
        <title>Plant Genome Project.</title>
        <authorList>
            <person name="Zhang R.-G."/>
        </authorList>
    </citation>
    <scope>NUCLEOTIDE SEQUENCE [LARGE SCALE GENOMIC DNA]</scope>
    <source>
        <tissue evidence="13">Rhizome</tissue>
    </source>
</reference>
<dbReference type="PANTHER" id="PTHR31048">
    <property type="entry name" value="OS03G0233200 PROTEIN"/>
    <property type="match status" value="1"/>
</dbReference>
<organism evidence="13 14">
    <name type="scientific">Zingiber officinale</name>
    <name type="common">Ginger</name>
    <name type="synonym">Amomum zingiber</name>
    <dbReference type="NCBI Taxonomy" id="94328"/>
    <lineage>
        <taxon>Eukaryota</taxon>
        <taxon>Viridiplantae</taxon>
        <taxon>Streptophyta</taxon>
        <taxon>Embryophyta</taxon>
        <taxon>Tracheophyta</taxon>
        <taxon>Spermatophyta</taxon>
        <taxon>Magnoliopsida</taxon>
        <taxon>Liliopsida</taxon>
        <taxon>Zingiberales</taxon>
        <taxon>Zingiberaceae</taxon>
        <taxon>Zingiber</taxon>
    </lineage>
</organism>
<dbReference type="Gene3D" id="1.10.10.60">
    <property type="entry name" value="Homeodomain-like"/>
    <property type="match status" value="1"/>
</dbReference>
<dbReference type="AlphaFoldDB" id="A0A8J5HAY5"/>